<evidence type="ECO:0000256" key="2">
    <source>
        <dbReference type="ARBA" id="ARBA00008017"/>
    </source>
</evidence>
<dbReference type="InterPro" id="IPR010920">
    <property type="entry name" value="LSM_dom_sf"/>
</dbReference>
<reference evidence="11 12" key="1">
    <citation type="submission" date="2015-01" db="EMBL/GenBank/DDBJ databases">
        <title>Vibrio sp. C1 JCM 19231 whole genome shotgun sequence.</title>
        <authorList>
            <person name="Sawabe T."/>
            <person name="Meirelles P."/>
            <person name="Feng G."/>
            <person name="Sayaka M."/>
            <person name="Hattori M."/>
            <person name="Ohkuma M."/>
        </authorList>
    </citation>
    <scope>NUCLEOTIDE SEQUENCE [LARGE SCALE GENOMIC DNA]</scope>
    <source>
        <strain evidence="12">JCM 19231</strain>
    </source>
</reference>
<dbReference type="InterPro" id="IPR023408">
    <property type="entry name" value="MscS_beta-dom_sf"/>
</dbReference>
<dbReference type="InterPro" id="IPR045275">
    <property type="entry name" value="MscS_archaea/bacteria_type"/>
</dbReference>
<accession>A0A0B8NZD0</accession>
<sequence>MDWAKSLGIEIDETQFKQDLATRGEQLYDIAIYLDSRKKALDERLNFTAEEDKGNVTKQTIALVQLQKFLLASLNNTVSLMEKYGLDVTDYKQTLFAMTGDINADVLDVNVAWGLLSEWIDSFKDWALDSTPSLVVKLLVFCVILWITRSLAKVVANLVKKSVSHSKMDFSVLMQDFFISIASKAVTFIGLLIGLSQLGINLGPLLTGFGVAGVIIGFALQDTLSNFASGLMILIYRPFDVKDLVQVAGIQGTVSHMSLVSTTIRTLDNQTLVIPNNKIWGDVINNMTAERVRRVDMVFGIAYEDDFDYAKKIAMDVLEANDMVLKKPEPNVRVHTLNESSVDLIVRPWVKTDDYWDTYWDVTEEIKRQFDAKGITIPFPQRDVHLNVVNGSAAEITTELKNSV</sequence>
<evidence type="ECO:0000259" key="10">
    <source>
        <dbReference type="Pfam" id="PF21088"/>
    </source>
</evidence>
<dbReference type="InterPro" id="IPR049278">
    <property type="entry name" value="MS_channel_C"/>
</dbReference>
<dbReference type="SUPFAM" id="SSF82861">
    <property type="entry name" value="Mechanosensitive channel protein MscS (YggB), transmembrane region"/>
    <property type="match status" value="1"/>
</dbReference>
<keyword evidence="3" id="KW-1003">Cell membrane</keyword>
<dbReference type="InterPro" id="IPR006685">
    <property type="entry name" value="MscS_channel_2nd"/>
</dbReference>
<dbReference type="InterPro" id="IPR011014">
    <property type="entry name" value="MscS_channel_TM-2"/>
</dbReference>
<evidence type="ECO:0000313" key="11">
    <source>
        <dbReference type="EMBL" id="GAM56094.1"/>
    </source>
</evidence>
<name>A0A0B8NZD0_9VIBR</name>
<dbReference type="Gene3D" id="3.30.70.100">
    <property type="match status" value="1"/>
</dbReference>
<evidence type="ECO:0000256" key="4">
    <source>
        <dbReference type="ARBA" id="ARBA00022692"/>
    </source>
</evidence>
<keyword evidence="6 7" id="KW-0472">Membrane</keyword>
<organism evidence="11 12">
    <name type="scientific">Vibrio ishigakensis</name>
    <dbReference type="NCBI Taxonomy" id="1481914"/>
    <lineage>
        <taxon>Bacteria</taxon>
        <taxon>Pseudomonadati</taxon>
        <taxon>Pseudomonadota</taxon>
        <taxon>Gammaproteobacteria</taxon>
        <taxon>Vibrionales</taxon>
        <taxon>Vibrionaceae</taxon>
        <taxon>Vibrio</taxon>
    </lineage>
</organism>
<evidence type="ECO:0000313" key="12">
    <source>
        <dbReference type="Proteomes" id="UP000031671"/>
    </source>
</evidence>
<dbReference type="GO" id="GO:0008381">
    <property type="term" value="F:mechanosensitive monoatomic ion channel activity"/>
    <property type="evidence" value="ECO:0007669"/>
    <property type="project" value="InterPro"/>
</dbReference>
<dbReference type="EMBL" id="BBRZ01000023">
    <property type="protein sequence ID" value="GAM56094.1"/>
    <property type="molecule type" value="Genomic_DNA"/>
</dbReference>
<gene>
    <name evidence="11" type="ORF">JCM19231_4040</name>
</gene>
<keyword evidence="4 7" id="KW-0812">Transmembrane</keyword>
<dbReference type="GO" id="GO:0005886">
    <property type="term" value="C:plasma membrane"/>
    <property type="evidence" value="ECO:0007669"/>
    <property type="project" value="UniProtKB-SubCell"/>
</dbReference>
<dbReference type="InterPro" id="IPR011066">
    <property type="entry name" value="MscS_channel_C_sf"/>
</dbReference>
<evidence type="ECO:0000256" key="6">
    <source>
        <dbReference type="ARBA" id="ARBA00023136"/>
    </source>
</evidence>
<comment type="subunit">
    <text evidence="7">Homoheptamer.</text>
</comment>
<keyword evidence="12" id="KW-1185">Reference proteome</keyword>
<evidence type="ECO:0000256" key="1">
    <source>
        <dbReference type="ARBA" id="ARBA00004651"/>
    </source>
</evidence>
<dbReference type="PANTHER" id="PTHR30221">
    <property type="entry name" value="SMALL-CONDUCTANCE MECHANOSENSITIVE CHANNEL"/>
    <property type="match status" value="1"/>
</dbReference>
<feature type="transmembrane region" description="Helical" evidence="7">
    <location>
        <begin position="202"/>
        <end position="220"/>
    </location>
</feature>
<dbReference type="Pfam" id="PF21082">
    <property type="entry name" value="MS_channel_3rd"/>
    <property type="match status" value="1"/>
</dbReference>
<dbReference type="SUPFAM" id="SSF82689">
    <property type="entry name" value="Mechanosensitive channel protein MscS (YggB), C-terminal domain"/>
    <property type="match status" value="1"/>
</dbReference>
<feature type="domain" description="Mechanosensitive ion channel MscS C-terminal" evidence="9">
    <location>
        <begin position="295"/>
        <end position="377"/>
    </location>
</feature>
<evidence type="ECO:0000259" key="9">
    <source>
        <dbReference type="Pfam" id="PF21082"/>
    </source>
</evidence>
<feature type="domain" description="Mechanosensitive ion channel MscS" evidence="8">
    <location>
        <begin position="222"/>
        <end position="288"/>
    </location>
</feature>
<proteinExistence type="inferred from homology"/>
<feature type="domain" description="Mechanosensitive ion channel transmembrane helices 2/3" evidence="10">
    <location>
        <begin position="186"/>
        <end position="221"/>
    </location>
</feature>
<reference evidence="11 12" key="2">
    <citation type="submission" date="2015-01" db="EMBL/GenBank/DDBJ databases">
        <authorList>
            <consortium name="NBRP consortium"/>
            <person name="Sawabe T."/>
            <person name="Meirelles P."/>
            <person name="Feng G."/>
            <person name="Sayaka M."/>
            <person name="Hattori M."/>
            <person name="Ohkuma M."/>
        </authorList>
    </citation>
    <scope>NUCLEOTIDE SEQUENCE [LARGE SCALE GENOMIC DNA]</scope>
    <source>
        <strain evidence="12">JCM 19231</strain>
    </source>
</reference>
<feature type="transmembrane region" description="Helical" evidence="7">
    <location>
        <begin position="177"/>
        <end position="196"/>
    </location>
</feature>
<comment type="similarity">
    <text evidence="2 7">Belongs to the MscS (TC 1.A.23) family.</text>
</comment>
<dbReference type="SUPFAM" id="SSF50182">
    <property type="entry name" value="Sm-like ribonucleoproteins"/>
    <property type="match status" value="1"/>
</dbReference>
<keyword evidence="5 7" id="KW-1133">Transmembrane helix</keyword>
<protein>
    <recommendedName>
        <fullName evidence="7">Small-conductance mechanosensitive channel</fullName>
    </recommendedName>
</protein>
<keyword evidence="7" id="KW-0813">Transport</keyword>
<comment type="function">
    <text evidence="7">Mechanosensitive channel that participates in the regulation of osmotic pressure changes within the cell, opening in response to stretch forces in the membrane lipid bilayer, without the need for other proteins. Contributes to normal resistance to hypoosmotic shock. Forms an ion channel of 1.0 nanosiemens conductance with a slight preference for anions.</text>
</comment>
<keyword evidence="7" id="KW-0406">Ion transport</keyword>
<dbReference type="AlphaFoldDB" id="A0A0B8NZD0"/>
<comment type="subcellular location">
    <subcellularLocation>
        <location evidence="7">Cell inner membrane</location>
        <topology evidence="7">Multi-pass membrane protein</topology>
    </subcellularLocation>
    <subcellularLocation>
        <location evidence="1">Cell membrane</location>
        <topology evidence="1">Multi-pass membrane protein</topology>
    </subcellularLocation>
</comment>
<dbReference type="Gene3D" id="1.10.287.1260">
    <property type="match status" value="1"/>
</dbReference>
<feature type="transmembrane region" description="Helical" evidence="7">
    <location>
        <begin position="134"/>
        <end position="156"/>
    </location>
</feature>
<evidence type="ECO:0000256" key="5">
    <source>
        <dbReference type="ARBA" id="ARBA00022989"/>
    </source>
</evidence>
<comment type="caution">
    <text evidence="11">The sequence shown here is derived from an EMBL/GenBank/DDBJ whole genome shotgun (WGS) entry which is preliminary data.</text>
</comment>
<dbReference type="Pfam" id="PF00924">
    <property type="entry name" value="MS_channel_2nd"/>
    <property type="match status" value="1"/>
</dbReference>
<keyword evidence="7" id="KW-0997">Cell inner membrane</keyword>
<dbReference type="PANTHER" id="PTHR30221:SF1">
    <property type="entry name" value="SMALL-CONDUCTANCE MECHANOSENSITIVE CHANNEL"/>
    <property type="match status" value="1"/>
</dbReference>
<evidence type="ECO:0000256" key="3">
    <source>
        <dbReference type="ARBA" id="ARBA00022475"/>
    </source>
</evidence>
<dbReference type="Proteomes" id="UP000031671">
    <property type="component" value="Unassembled WGS sequence"/>
</dbReference>
<dbReference type="InterPro" id="IPR049142">
    <property type="entry name" value="MS_channel_1st"/>
</dbReference>
<evidence type="ECO:0000256" key="7">
    <source>
        <dbReference type="RuleBase" id="RU369025"/>
    </source>
</evidence>
<keyword evidence="7" id="KW-0407">Ion channel</keyword>
<dbReference type="Pfam" id="PF21088">
    <property type="entry name" value="MS_channel_1st"/>
    <property type="match status" value="1"/>
</dbReference>
<evidence type="ECO:0000259" key="8">
    <source>
        <dbReference type="Pfam" id="PF00924"/>
    </source>
</evidence>
<dbReference type="Gene3D" id="2.30.30.60">
    <property type="match status" value="1"/>
</dbReference>
<comment type="caution">
    <text evidence="7">Lacks conserved residue(s) required for the propagation of feature annotation.</text>
</comment>